<gene>
    <name evidence="1" type="ORF">ABT317_51085</name>
</gene>
<dbReference type="Proteomes" id="UP001458415">
    <property type="component" value="Unassembled WGS sequence"/>
</dbReference>
<proteinExistence type="predicted"/>
<sequence length="53" mass="5835">MADEQYHWLDPDTAERLLRGEPLDTVDETVRDQAERLAAALRALSAGPCAEPA</sequence>
<evidence type="ECO:0000313" key="2">
    <source>
        <dbReference type="Proteomes" id="UP001458415"/>
    </source>
</evidence>
<name>A0ABV1WML2_9ACTN</name>
<dbReference type="EMBL" id="JBEPCU010002184">
    <property type="protein sequence ID" value="MER6985068.1"/>
    <property type="molecule type" value="Genomic_DNA"/>
</dbReference>
<comment type="caution">
    <text evidence="1">The sequence shown here is derived from an EMBL/GenBank/DDBJ whole genome shotgun (WGS) entry which is preliminary data.</text>
</comment>
<evidence type="ECO:0000313" key="1">
    <source>
        <dbReference type="EMBL" id="MER6985068.1"/>
    </source>
</evidence>
<reference evidence="1 2" key="1">
    <citation type="submission" date="2024-06" db="EMBL/GenBank/DDBJ databases">
        <title>The Natural Products Discovery Center: Release of the First 8490 Sequenced Strains for Exploring Actinobacteria Biosynthetic Diversity.</title>
        <authorList>
            <person name="Kalkreuter E."/>
            <person name="Kautsar S.A."/>
            <person name="Yang D."/>
            <person name="Bader C.D."/>
            <person name="Teijaro C.N."/>
            <person name="Fluegel L."/>
            <person name="Davis C.M."/>
            <person name="Simpson J.R."/>
            <person name="Lauterbach L."/>
            <person name="Steele A.D."/>
            <person name="Gui C."/>
            <person name="Meng S."/>
            <person name="Li G."/>
            <person name="Viehrig K."/>
            <person name="Ye F."/>
            <person name="Su P."/>
            <person name="Kiefer A.F."/>
            <person name="Nichols A."/>
            <person name="Cepeda A.J."/>
            <person name="Yan W."/>
            <person name="Fan B."/>
            <person name="Jiang Y."/>
            <person name="Adhikari A."/>
            <person name="Zheng C.-J."/>
            <person name="Schuster L."/>
            <person name="Cowan T.M."/>
            <person name="Smanski M.J."/>
            <person name="Chevrette M.G."/>
            <person name="De Carvalho L.P.S."/>
            <person name="Shen B."/>
        </authorList>
    </citation>
    <scope>NUCLEOTIDE SEQUENCE [LARGE SCALE GENOMIC DNA]</scope>
    <source>
        <strain evidence="1 2">NPDC000634</strain>
    </source>
</reference>
<protein>
    <submittedName>
        <fullName evidence="1">Extensin</fullName>
    </submittedName>
</protein>
<organism evidence="1 2">
    <name type="scientific">Streptomyces carpinensis</name>
    <dbReference type="NCBI Taxonomy" id="66369"/>
    <lineage>
        <taxon>Bacteria</taxon>
        <taxon>Bacillati</taxon>
        <taxon>Actinomycetota</taxon>
        <taxon>Actinomycetes</taxon>
        <taxon>Kitasatosporales</taxon>
        <taxon>Streptomycetaceae</taxon>
        <taxon>Streptomyces</taxon>
    </lineage>
</organism>
<accession>A0ABV1WML2</accession>
<feature type="non-terminal residue" evidence="1">
    <location>
        <position position="53"/>
    </location>
</feature>
<keyword evidence="2" id="KW-1185">Reference proteome</keyword>